<dbReference type="RefSeq" id="WP_189056489.1">
    <property type="nucleotide sequence ID" value="NZ_BMOR01000007.1"/>
</dbReference>
<proteinExistence type="predicted"/>
<evidence type="ECO:0000313" key="2">
    <source>
        <dbReference type="Proteomes" id="UP000645517"/>
    </source>
</evidence>
<evidence type="ECO:0000313" key="1">
    <source>
        <dbReference type="EMBL" id="GGN37964.1"/>
    </source>
</evidence>
<reference evidence="2" key="1">
    <citation type="journal article" date="2019" name="Int. J. Syst. Evol. Microbiol.">
        <title>The Global Catalogue of Microorganisms (GCM) 10K type strain sequencing project: providing services to taxonomists for standard genome sequencing and annotation.</title>
        <authorList>
            <consortium name="The Broad Institute Genomics Platform"/>
            <consortium name="The Broad Institute Genome Sequencing Center for Infectious Disease"/>
            <person name="Wu L."/>
            <person name="Ma J."/>
        </authorList>
    </citation>
    <scope>NUCLEOTIDE SEQUENCE [LARGE SCALE GENOMIC DNA]</scope>
    <source>
        <strain evidence="2">JCM 16918</strain>
    </source>
</reference>
<gene>
    <name evidence="1" type="ORF">GCM10010842_20340</name>
</gene>
<keyword evidence="2" id="KW-1185">Reference proteome</keyword>
<comment type="caution">
    <text evidence="1">The sequence shown here is derived from an EMBL/GenBank/DDBJ whole genome shotgun (WGS) entry which is preliminary data.</text>
</comment>
<dbReference type="Proteomes" id="UP000645517">
    <property type="component" value="Unassembled WGS sequence"/>
</dbReference>
<dbReference type="EMBL" id="BMOR01000007">
    <property type="protein sequence ID" value="GGN37964.1"/>
    <property type="molecule type" value="Genomic_DNA"/>
</dbReference>
<accession>A0ABQ2J697</accession>
<sequence>MVAQLDDGNWRPHHWRVLRDEPMPAPDPPGPAPLTRGVRLGPPGLDRPELNWPQLDWTGRRADDWQRDLRAVRDLGLDPLTLPLDLRPGAPESSRTAPALAEAGRAALAQGAGLLLDVQVDSLSPRALRALHGTLGAGERPDALVGVLLRPEVRPDAAAVTLWRQTLQARFGPLPLGTAQAEPAADFTAGSAVTFRENRWPLGLLHGSGGFLTPDGSSTPLARALTRPQSLDRPQLPGPLAFVWGWALDL</sequence>
<name>A0ABQ2J697_9DEIO</name>
<protein>
    <submittedName>
        <fullName evidence="1">Uncharacterized protein</fullName>
    </submittedName>
</protein>
<organism evidence="1 2">
    <name type="scientific">Deinococcus daejeonensis</name>
    <dbReference type="NCBI Taxonomy" id="1007098"/>
    <lineage>
        <taxon>Bacteria</taxon>
        <taxon>Thermotogati</taxon>
        <taxon>Deinococcota</taxon>
        <taxon>Deinococci</taxon>
        <taxon>Deinococcales</taxon>
        <taxon>Deinococcaceae</taxon>
        <taxon>Deinococcus</taxon>
    </lineage>
</organism>